<dbReference type="PANTHER" id="PTHR11693">
    <property type="entry name" value="ATP SYNTHASE GAMMA CHAIN"/>
    <property type="match status" value="1"/>
</dbReference>
<dbReference type="Gene3D" id="1.10.287.80">
    <property type="entry name" value="ATP synthase, gamma subunit, helix hairpin domain"/>
    <property type="match status" value="1"/>
</dbReference>
<dbReference type="Pfam" id="PF00231">
    <property type="entry name" value="ATP-synt"/>
    <property type="match status" value="1"/>
</dbReference>
<keyword evidence="9" id="KW-0066">ATP synthesis</keyword>
<comment type="similarity">
    <text evidence="3">Belongs to the ATPase gamma chain family.</text>
</comment>
<dbReference type="Proteomes" id="UP001461163">
    <property type="component" value="Unassembled WGS sequence"/>
</dbReference>
<dbReference type="RefSeq" id="WP_342880970.1">
    <property type="nucleotide sequence ID" value="NZ_JBBMQS010000002.1"/>
</dbReference>
<keyword evidence="6" id="KW-0406">Ion transport</keyword>
<comment type="subcellular location">
    <subcellularLocation>
        <location evidence="2">Membrane</location>
        <topology evidence="2">Peripheral membrane protein</topology>
    </subcellularLocation>
</comment>
<evidence type="ECO:0000256" key="3">
    <source>
        <dbReference type="ARBA" id="ARBA00007681"/>
    </source>
</evidence>
<reference evidence="10 11" key="1">
    <citation type="submission" date="2024-03" db="EMBL/GenBank/DDBJ databases">
        <title>Community enrichment and isolation of bacterial strains for fucoidan degradation.</title>
        <authorList>
            <person name="Sichert A."/>
        </authorList>
    </citation>
    <scope>NUCLEOTIDE SEQUENCE [LARGE SCALE GENOMIC DNA]</scope>
    <source>
        <strain evidence="10 11">AS12</strain>
    </source>
</reference>
<accession>A0ABU9SRR1</accession>
<comment type="caution">
    <text evidence="10">The sequence shown here is derived from an EMBL/GenBank/DDBJ whole genome shotgun (WGS) entry which is preliminary data.</text>
</comment>
<evidence type="ECO:0000313" key="11">
    <source>
        <dbReference type="Proteomes" id="UP001461163"/>
    </source>
</evidence>
<name>A0ABU9SRR1_9ALTE</name>
<gene>
    <name evidence="10" type="ORF">WNY77_04010</name>
</gene>
<proteinExistence type="inferred from homology"/>
<evidence type="ECO:0000256" key="4">
    <source>
        <dbReference type="ARBA" id="ARBA00022448"/>
    </source>
</evidence>
<dbReference type="InterPro" id="IPR017709">
    <property type="entry name" value="Alt_ATP_synth_F1_gsu"/>
</dbReference>
<evidence type="ECO:0000256" key="1">
    <source>
        <dbReference type="ARBA" id="ARBA00003456"/>
    </source>
</evidence>
<dbReference type="InterPro" id="IPR035968">
    <property type="entry name" value="ATP_synth_F1_ATPase_gsu"/>
</dbReference>
<keyword evidence="8" id="KW-0139">CF(1)</keyword>
<evidence type="ECO:0000256" key="8">
    <source>
        <dbReference type="ARBA" id="ARBA00023196"/>
    </source>
</evidence>
<sequence length="299" mass="33596">MGDSSSVIQHKLHSANDLKSVVRTMKAMAAVNITQYENAVHALDDYYHTVQLGLLGYFHHIDMPAQTPSTKITPLSKERGKTGIIIIGSDQGLVGQFNDVLLAFMSEKIATIANDKLIWAVGERIYTYLEDSQYMLQKPLVLPNTIGTVTSLVTELLQEIHRHQQTNKLEEVYLFFNHSALNAQYEPTCQRILPLDNQWQQLINAQAWPTKCIPELLTAPKKSFSALIGEYLFASLFRAATQSLASENASRLTSMQRAEKNIDELQTLLLRQFHRYRQGAIDEELSDLVSGFEALGSAD</sequence>
<evidence type="ECO:0000256" key="5">
    <source>
        <dbReference type="ARBA" id="ARBA00022781"/>
    </source>
</evidence>
<evidence type="ECO:0000256" key="2">
    <source>
        <dbReference type="ARBA" id="ARBA00004170"/>
    </source>
</evidence>
<dbReference type="CDD" id="cd12151">
    <property type="entry name" value="F1-ATPase_gamma"/>
    <property type="match status" value="1"/>
</dbReference>
<organism evidence="10 11">
    <name type="scientific">Paraglaciecola mesophila</name>
    <dbReference type="NCBI Taxonomy" id="197222"/>
    <lineage>
        <taxon>Bacteria</taxon>
        <taxon>Pseudomonadati</taxon>
        <taxon>Pseudomonadota</taxon>
        <taxon>Gammaproteobacteria</taxon>
        <taxon>Alteromonadales</taxon>
        <taxon>Alteromonadaceae</taxon>
        <taxon>Paraglaciecola</taxon>
    </lineage>
</organism>
<keyword evidence="7" id="KW-0472">Membrane</keyword>
<keyword evidence="5" id="KW-0375">Hydrogen ion transport</keyword>
<evidence type="ECO:0000313" key="10">
    <source>
        <dbReference type="EMBL" id="MEM5496558.1"/>
    </source>
</evidence>
<keyword evidence="11" id="KW-1185">Reference proteome</keyword>
<evidence type="ECO:0000256" key="9">
    <source>
        <dbReference type="ARBA" id="ARBA00023310"/>
    </source>
</evidence>
<dbReference type="NCBIfam" id="TIGR03323">
    <property type="entry name" value="alt_F1F0_F1_gam"/>
    <property type="match status" value="1"/>
</dbReference>
<evidence type="ECO:0000256" key="7">
    <source>
        <dbReference type="ARBA" id="ARBA00023136"/>
    </source>
</evidence>
<keyword evidence="4" id="KW-0813">Transport</keyword>
<protein>
    <submittedName>
        <fullName evidence="10">F0F1 ATP synthase subunit gamma</fullName>
    </submittedName>
</protein>
<dbReference type="SUPFAM" id="SSF52943">
    <property type="entry name" value="ATP synthase (F1-ATPase), gamma subunit"/>
    <property type="match status" value="1"/>
</dbReference>
<evidence type="ECO:0000256" key="6">
    <source>
        <dbReference type="ARBA" id="ARBA00023065"/>
    </source>
</evidence>
<dbReference type="PANTHER" id="PTHR11693:SF22">
    <property type="entry name" value="ATP SYNTHASE SUBUNIT GAMMA, MITOCHONDRIAL"/>
    <property type="match status" value="1"/>
</dbReference>
<dbReference type="Gene3D" id="3.40.1380.10">
    <property type="match status" value="1"/>
</dbReference>
<dbReference type="InterPro" id="IPR000131">
    <property type="entry name" value="ATP_synth_F1_gsu"/>
</dbReference>
<dbReference type="EMBL" id="JBBMQS010000002">
    <property type="protein sequence ID" value="MEM5496558.1"/>
    <property type="molecule type" value="Genomic_DNA"/>
</dbReference>
<dbReference type="PRINTS" id="PR00126">
    <property type="entry name" value="ATPASEGAMMA"/>
</dbReference>
<comment type="function">
    <text evidence="1">Produces ATP from ADP in the presence of a proton gradient across the membrane. The gamma chain is believed to be important in regulating ATPase activity and the flow of protons through the CF(0) complex.</text>
</comment>